<gene>
    <name evidence="1" type="ORF">K227x_32200</name>
</gene>
<reference evidence="1 2" key="1">
    <citation type="submission" date="2019-02" db="EMBL/GenBank/DDBJ databases">
        <title>Deep-cultivation of Planctomycetes and their phenomic and genomic characterization uncovers novel biology.</title>
        <authorList>
            <person name="Wiegand S."/>
            <person name="Jogler M."/>
            <person name="Boedeker C."/>
            <person name="Pinto D."/>
            <person name="Vollmers J."/>
            <person name="Rivas-Marin E."/>
            <person name="Kohn T."/>
            <person name="Peeters S.H."/>
            <person name="Heuer A."/>
            <person name="Rast P."/>
            <person name="Oberbeckmann S."/>
            <person name="Bunk B."/>
            <person name="Jeske O."/>
            <person name="Meyerdierks A."/>
            <person name="Storesund J.E."/>
            <person name="Kallscheuer N."/>
            <person name="Luecker S."/>
            <person name="Lage O.M."/>
            <person name="Pohl T."/>
            <person name="Merkel B.J."/>
            <person name="Hornburger P."/>
            <person name="Mueller R.-W."/>
            <person name="Bruemmer F."/>
            <person name="Labrenz M."/>
            <person name="Spormann A.M."/>
            <person name="Op den Camp H."/>
            <person name="Overmann J."/>
            <person name="Amann R."/>
            <person name="Jetten M.S.M."/>
            <person name="Mascher T."/>
            <person name="Medema M.H."/>
            <person name="Devos D.P."/>
            <person name="Kaster A.-K."/>
            <person name="Ovreas L."/>
            <person name="Rohde M."/>
            <person name="Galperin M.Y."/>
            <person name="Jogler C."/>
        </authorList>
    </citation>
    <scope>NUCLEOTIDE SEQUENCE [LARGE SCALE GENOMIC DNA]</scope>
    <source>
        <strain evidence="1 2">K22_7</strain>
    </source>
</reference>
<dbReference type="EMBL" id="CP036525">
    <property type="protein sequence ID" value="QDT04823.1"/>
    <property type="molecule type" value="Genomic_DNA"/>
</dbReference>
<proteinExistence type="predicted"/>
<dbReference type="AlphaFoldDB" id="A0A517NCF7"/>
<name>A0A517NCF7_9BACT</name>
<dbReference type="KEGG" id="rlc:K227x_32200"/>
<sequence length="75" mass="8018">MNCDLDTSIPDWIIDHPQTTCVFTDLGLDVSCGGKSLGYVCLQKGLRPADVLQRLQSVIGKPAGHGDGASETHQH</sequence>
<dbReference type="OrthoDB" id="287027at2"/>
<evidence type="ECO:0000313" key="1">
    <source>
        <dbReference type="EMBL" id="QDT04823.1"/>
    </source>
</evidence>
<accession>A0A517NCF7</accession>
<dbReference type="Proteomes" id="UP000318538">
    <property type="component" value="Chromosome"/>
</dbReference>
<dbReference type="RefSeq" id="WP_145170640.1">
    <property type="nucleotide sequence ID" value="NZ_CP036525.1"/>
</dbReference>
<organism evidence="1 2">
    <name type="scientific">Rubripirellula lacrimiformis</name>
    <dbReference type="NCBI Taxonomy" id="1930273"/>
    <lineage>
        <taxon>Bacteria</taxon>
        <taxon>Pseudomonadati</taxon>
        <taxon>Planctomycetota</taxon>
        <taxon>Planctomycetia</taxon>
        <taxon>Pirellulales</taxon>
        <taxon>Pirellulaceae</taxon>
        <taxon>Rubripirellula</taxon>
    </lineage>
</organism>
<protein>
    <submittedName>
        <fullName evidence="1">Uncharacterized protein</fullName>
    </submittedName>
</protein>
<keyword evidence="2" id="KW-1185">Reference proteome</keyword>
<evidence type="ECO:0000313" key="2">
    <source>
        <dbReference type="Proteomes" id="UP000318538"/>
    </source>
</evidence>